<accession>A0ABD2NBT2</accession>
<comment type="similarity">
    <text evidence="2">Belongs to the TAPT1 family.</text>
</comment>
<keyword evidence="5 7" id="KW-0472">Membrane</keyword>
<evidence type="ECO:0000256" key="7">
    <source>
        <dbReference type="SAM" id="Phobius"/>
    </source>
</evidence>
<dbReference type="Pfam" id="PF05346">
    <property type="entry name" value="DUF747"/>
    <property type="match status" value="1"/>
</dbReference>
<name>A0ABD2NBT2_9CUCU</name>
<feature type="region of interest" description="Disordered" evidence="6">
    <location>
        <begin position="562"/>
        <end position="591"/>
    </location>
</feature>
<evidence type="ECO:0000256" key="5">
    <source>
        <dbReference type="ARBA" id="ARBA00023136"/>
    </source>
</evidence>
<evidence type="ECO:0000313" key="8">
    <source>
        <dbReference type="EMBL" id="KAL3276151.1"/>
    </source>
</evidence>
<evidence type="ECO:0000256" key="2">
    <source>
        <dbReference type="ARBA" id="ARBA00008803"/>
    </source>
</evidence>
<feature type="transmembrane region" description="Helical" evidence="7">
    <location>
        <begin position="154"/>
        <end position="176"/>
    </location>
</feature>
<feature type="compositionally biased region" description="Polar residues" evidence="6">
    <location>
        <begin position="1"/>
        <end position="18"/>
    </location>
</feature>
<evidence type="ECO:0000256" key="1">
    <source>
        <dbReference type="ARBA" id="ARBA00004141"/>
    </source>
</evidence>
<dbReference type="InterPro" id="IPR008010">
    <property type="entry name" value="Tatp1"/>
</dbReference>
<feature type="region of interest" description="Disordered" evidence="6">
    <location>
        <begin position="1"/>
        <end position="20"/>
    </location>
</feature>
<evidence type="ECO:0000256" key="3">
    <source>
        <dbReference type="ARBA" id="ARBA00022692"/>
    </source>
</evidence>
<dbReference type="Proteomes" id="UP001516400">
    <property type="component" value="Unassembled WGS sequence"/>
</dbReference>
<dbReference type="PANTHER" id="PTHR13317:SF4">
    <property type="entry name" value="TRANSMEMBRANE ANTERIOR POSTERIOR TRANSFORMATION PROTEIN 1 HOMOLOG"/>
    <property type="match status" value="1"/>
</dbReference>
<keyword evidence="9" id="KW-1185">Reference proteome</keyword>
<comment type="caution">
    <text evidence="8">The sequence shown here is derived from an EMBL/GenBank/DDBJ whole genome shotgun (WGS) entry which is preliminary data.</text>
</comment>
<protein>
    <submittedName>
        <fullName evidence="8">Uncharacterized protein</fullName>
    </submittedName>
</protein>
<feature type="transmembrane region" description="Helical" evidence="7">
    <location>
        <begin position="420"/>
        <end position="443"/>
    </location>
</feature>
<evidence type="ECO:0000256" key="4">
    <source>
        <dbReference type="ARBA" id="ARBA00022989"/>
    </source>
</evidence>
<gene>
    <name evidence="8" type="ORF">HHI36_020870</name>
</gene>
<proteinExistence type="inferred from homology"/>
<organism evidence="8 9">
    <name type="scientific">Cryptolaemus montrouzieri</name>
    <dbReference type="NCBI Taxonomy" id="559131"/>
    <lineage>
        <taxon>Eukaryota</taxon>
        <taxon>Metazoa</taxon>
        <taxon>Ecdysozoa</taxon>
        <taxon>Arthropoda</taxon>
        <taxon>Hexapoda</taxon>
        <taxon>Insecta</taxon>
        <taxon>Pterygota</taxon>
        <taxon>Neoptera</taxon>
        <taxon>Endopterygota</taxon>
        <taxon>Coleoptera</taxon>
        <taxon>Polyphaga</taxon>
        <taxon>Cucujiformia</taxon>
        <taxon>Coccinelloidea</taxon>
        <taxon>Coccinellidae</taxon>
        <taxon>Scymninae</taxon>
        <taxon>Scymnini</taxon>
        <taxon>Cryptolaemus</taxon>
    </lineage>
</organism>
<feature type="transmembrane region" description="Helical" evidence="7">
    <location>
        <begin position="264"/>
        <end position="281"/>
    </location>
</feature>
<evidence type="ECO:0000313" key="9">
    <source>
        <dbReference type="Proteomes" id="UP001516400"/>
    </source>
</evidence>
<comment type="subcellular location">
    <subcellularLocation>
        <location evidence="1">Membrane</location>
        <topology evidence="1">Multi-pass membrane protein</topology>
    </subcellularLocation>
</comment>
<dbReference type="AlphaFoldDB" id="A0ABD2NBT2"/>
<dbReference type="GO" id="GO:0016020">
    <property type="term" value="C:membrane"/>
    <property type="evidence" value="ECO:0007669"/>
    <property type="project" value="UniProtKB-SubCell"/>
</dbReference>
<sequence>MLSDGNSNKQENDFSTSKSTKRVLFKNSTMLNSPSRGDNIDIVKDGTTYPRKERTSSLFSFLNHELTRDYLLEHDEERYSAKREKVYSFMKIPMEVERFMVYGFMQCTDSFLFICTFLPSRVVLAFWTSLTQPLCRCFGFDDGGKLTPAKICDLLRAIMLIFCSMIMCSIDPNVLYHIVKSQSIIKLYIFYNMLDVADRLFSSIGQDTIDALFWTATEPKGRKREHLGVIAHLLFAMGYVVLHSLLVMLQATTLNVAINSDNKVLLTIMMSNNFVELKGSVFKKFDKNNLFQLSCSDVRERFHLCFLLFIVLMQTMKEYSWKMEHLWLLLPDCVVVLLAEVCIDWVKHAFVTKFNDLPLDVYKDYTISLAYDMAQTRQKHAFTDCCDLVARRMGFIPLPLGVVLIRILMATVPICDCYMLLKYFLVYVILFQLKVFNSILVMGKACDLITQHKQDKAIAMSPINIRALINNKDGAKEVATSPFHTQQKSLIDTNRVEEIKNEQPMPNDLGPAAIFANSTVDLKNATLNEELLKSDGENINMDQLEDDIITRSFPNITADFEEDLSNGDGLKRAESEPALTRCIEENEPSNT</sequence>
<feature type="transmembrane region" description="Helical" evidence="7">
    <location>
        <begin position="395"/>
        <end position="414"/>
    </location>
</feature>
<keyword evidence="4 7" id="KW-1133">Transmembrane helix</keyword>
<evidence type="ECO:0000256" key="6">
    <source>
        <dbReference type="SAM" id="MobiDB-lite"/>
    </source>
</evidence>
<dbReference type="PANTHER" id="PTHR13317">
    <property type="entry name" value="TRANSMEMBRANE ANTERIOR POSTERIOR TRANSFORMATION PROTEIN 1 HOMOLOG"/>
    <property type="match status" value="1"/>
</dbReference>
<reference evidence="8 9" key="1">
    <citation type="journal article" date="2021" name="BMC Biol.">
        <title>Horizontally acquired antibacterial genes associated with adaptive radiation of ladybird beetles.</title>
        <authorList>
            <person name="Li H.S."/>
            <person name="Tang X.F."/>
            <person name="Huang Y.H."/>
            <person name="Xu Z.Y."/>
            <person name="Chen M.L."/>
            <person name="Du X.Y."/>
            <person name="Qiu B.Y."/>
            <person name="Chen P.T."/>
            <person name="Zhang W."/>
            <person name="Slipinski A."/>
            <person name="Escalona H.E."/>
            <person name="Waterhouse R.M."/>
            <person name="Zwick A."/>
            <person name="Pang H."/>
        </authorList>
    </citation>
    <scope>NUCLEOTIDE SEQUENCE [LARGE SCALE GENOMIC DNA]</scope>
    <source>
        <strain evidence="8">SYSU2018</strain>
    </source>
</reference>
<dbReference type="EMBL" id="JABFTP020000083">
    <property type="protein sequence ID" value="KAL3276151.1"/>
    <property type="molecule type" value="Genomic_DNA"/>
</dbReference>
<keyword evidence="3 7" id="KW-0812">Transmembrane</keyword>
<feature type="transmembrane region" description="Helical" evidence="7">
    <location>
        <begin position="229"/>
        <end position="252"/>
    </location>
</feature>